<keyword evidence="1" id="KW-1133">Transmembrane helix</keyword>
<evidence type="ECO:0000256" key="1">
    <source>
        <dbReference type="SAM" id="Phobius"/>
    </source>
</evidence>
<proteinExistence type="predicted"/>
<keyword evidence="1" id="KW-0812">Transmembrane</keyword>
<comment type="caution">
    <text evidence="2">The sequence shown here is derived from an EMBL/GenBank/DDBJ whole genome shotgun (WGS) entry which is preliminary data.</text>
</comment>
<sequence length="130" mass="15050">MIYFEYVKVLVKLIKYLSMIYFEYVKVFVKRKSSMCCFNVISHINVAIFVGCDQACITLMLFHILMLQYLLIVYLSYKNCNIINQQFFLVYSRAVKSLPGFVLLQFPVHYSNCAAGNLTGQENQGSDRAV</sequence>
<dbReference type="Proteomes" id="UP000238479">
    <property type="component" value="Chromosome 6"/>
</dbReference>
<dbReference type="EMBL" id="PDCK01000044">
    <property type="protein sequence ID" value="PRQ22536.1"/>
    <property type="molecule type" value="Genomic_DNA"/>
</dbReference>
<keyword evidence="1" id="KW-0472">Membrane</keyword>
<reference evidence="2 3" key="1">
    <citation type="journal article" date="2018" name="Nat. Genet.">
        <title>The Rosa genome provides new insights in the design of modern roses.</title>
        <authorList>
            <person name="Bendahmane M."/>
        </authorList>
    </citation>
    <scope>NUCLEOTIDE SEQUENCE [LARGE SCALE GENOMIC DNA]</scope>
    <source>
        <strain evidence="3">cv. Old Blush</strain>
    </source>
</reference>
<accession>A0A2P6PKU4</accession>
<keyword evidence="3" id="KW-1185">Reference proteome</keyword>
<organism evidence="2 3">
    <name type="scientific">Rosa chinensis</name>
    <name type="common">China rose</name>
    <dbReference type="NCBI Taxonomy" id="74649"/>
    <lineage>
        <taxon>Eukaryota</taxon>
        <taxon>Viridiplantae</taxon>
        <taxon>Streptophyta</taxon>
        <taxon>Embryophyta</taxon>
        <taxon>Tracheophyta</taxon>
        <taxon>Spermatophyta</taxon>
        <taxon>Magnoliopsida</taxon>
        <taxon>eudicotyledons</taxon>
        <taxon>Gunneridae</taxon>
        <taxon>Pentapetalae</taxon>
        <taxon>rosids</taxon>
        <taxon>fabids</taxon>
        <taxon>Rosales</taxon>
        <taxon>Rosaceae</taxon>
        <taxon>Rosoideae</taxon>
        <taxon>Rosoideae incertae sedis</taxon>
        <taxon>Rosa</taxon>
    </lineage>
</organism>
<name>A0A2P6PKU4_ROSCH</name>
<evidence type="ECO:0000313" key="2">
    <source>
        <dbReference type="EMBL" id="PRQ22536.1"/>
    </source>
</evidence>
<dbReference type="Gramene" id="PRQ22536">
    <property type="protein sequence ID" value="PRQ22536"/>
    <property type="gene ID" value="RchiOBHm_Chr6g0251371"/>
</dbReference>
<gene>
    <name evidence="2" type="ORF">RchiOBHm_Chr6g0251371</name>
</gene>
<protein>
    <submittedName>
        <fullName evidence="2">Uncharacterized protein</fullName>
    </submittedName>
</protein>
<dbReference type="AlphaFoldDB" id="A0A2P6PKU4"/>
<feature type="transmembrane region" description="Helical" evidence="1">
    <location>
        <begin position="57"/>
        <end position="77"/>
    </location>
</feature>
<evidence type="ECO:0000313" key="3">
    <source>
        <dbReference type="Proteomes" id="UP000238479"/>
    </source>
</evidence>